<evidence type="ECO:0000313" key="1">
    <source>
        <dbReference type="EMBL" id="GAI36309.1"/>
    </source>
</evidence>
<reference evidence="1" key="1">
    <citation type="journal article" date="2014" name="Front. Microbiol.">
        <title>High frequency of phylogenetically diverse reductive dehalogenase-homologous genes in deep subseafloor sedimentary metagenomes.</title>
        <authorList>
            <person name="Kawai M."/>
            <person name="Futagami T."/>
            <person name="Toyoda A."/>
            <person name="Takaki Y."/>
            <person name="Nishi S."/>
            <person name="Hori S."/>
            <person name="Arai W."/>
            <person name="Tsubouchi T."/>
            <person name="Morono Y."/>
            <person name="Uchiyama I."/>
            <person name="Ito T."/>
            <person name="Fujiyama A."/>
            <person name="Inagaki F."/>
            <person name="Takami H."/>
        </authorList>
    </citation>
    <scope>NUCLEOTIDE SEQUENCE</scope>
    <source>
        <strain evidence="1">Expedition CK06-06</strain>
    </source>
</reference>
<dbReference type="AlphaFoldDB" id="X1PZC9"/>
<comment type="caution">
    <text evidence="1">The sequence shown here is derived from an EMBL/GenBank/DDBJ whole genome shotgun (WGS) entry which is preliminary data.</text>
</comment>
<name>X1PZC9_9ZZZZ</name>
<feature type="non-terminal residue" evidence="1">
    <location>
        <position position="1"/>
    </location>
</feature>
<dbReference type="EMBL" id="BARV01029994">
    <property type="protein sequence ID" value="GAI36309.1"/>
    <property type="molecule type" value="Genomic_DNA"/>
</dbReference>
<protein>
    <submittedName>
        <fullName evidence="1">Uncharacterized protein</fullName>
    </submittedName>
</protein>
<sequence>AVTPPNPPLTCEPHLIGICLQYNALRIPV</sequence>
<accession>X1PZC9</accession>
<gene>
    <name evidence="1" type="ORF">S06H3_47716</name>
</gene>
<organism evidence="1">
    <name type="scientific">marine sediment metagenome</name>
    <dbReference type="NCBI Taxonomy" id="412755"/>
    <lineage>
        <taxon>unclassified sequences</taxon>
        <taxon>metagenomes</taxon>
        <taxon>ecological metagenomes</taxon>
    </lineage>
</organism>
<proteinExistence type="predicted"/>